<gene>
    <name evidence="2" type="ORF">LSUB1_G000409</name>
</gene>
<feature type="compositionally biased region" description="Polar residues" evidence="1">
    <location>
        <begin position="185"/>
        <end position="203"/>
    </location>
</feature>
<comment type="caution">
    <text evidence="2">The sequence shown here is derived from an EMBL/GenBank/DDBJ whole genome shotgun (WGS) entry which is preliminary data.</text>
</comment>
<evidence type="ECO:0000313" key="2">
    <source>
        <dbReference type="EMBL" id="TVY45735.1"/>
    </source>
</evidence>
<dbReference type="Proteomes" id="UP000462212">
    <property type="component" value="Unassembled WGS sequence"/>
</dbReference>
<protein>
    <submittedName>
        <fullName evidence="2">Uncharacterized protein</fullName>
    </submittedName>
</protein>
<keyword evidence="3" id="KW-1185">Reference proteome</keyword>
<dbReference type="PANTHER" id="PTHR36826">
    <property type="entry name" value="PROTEIN ECM13"/>
    <property type="match status" value="1"/>
</dbReference>
<evidence type="ECO:0000256" key="1">
    <source>
        <dbReference type="SAM" id="MobiDB-lite"/>
    </source>
</evidence>
<name>A0A8H8S2T9_9HELO</name>
<feature type="region of interest" description="Disordered" evidence="1">
    <location>
        <begin position="85"/>
        <end position="203"/>
    </location>
</feature>
<dbReference type="PANTHER" id="PTHR36826:SF1">
    <property type="entry name" value="PROTEIN ECM13"/>
    <property type="match status" value="1"/>
</dbReference>
<dbReference type="OrthoDB" id="3938221at2759"/>
<sequence length="252" mass="28185">MAWRITNRGEVPAYASLHVQYPQLQIAKRPDIYIVKMSVAETIKIAHTAQCKLQLAADRPDRNLRFILGHAFTLDKLRLRIAEIEEDEEEEEEEDTIAGPTPAEQRRVSFSGKTKQRNNGAEGRRSPPPPPQLEDDLEEDDDEDLEEDDEEDEGLGLQRFGSAAAQPPRIAGEESSSSDEDEEVTNPSIFSEDQLKTITNGQGNEELKDAYKKVHKCPCHGGNGPAVENFWDMPAAEQQKPGLRRAVVQISV</sequence>
<reference evidence="2 3" key="1">
    <citation type="submission" date="2018-05" db="EMBL/GenBank/DDBJ databases">
        <title>Genome sequencing and assembly of the regulated plant pathogen Lachnellula willkommii and related sister species for the development of diagnostic species identification markers.</title>
        <authorList>
            <person name="Giroux E."/>
            <person name="Bilodeau G."/>
        </authorList>
    </citation>
    <scope>NUCLEOTIDE SEQUENCE [LARGE SCALE GENOMIC DNA]</scope>
    <source>
        <strain evidence="2 3">CBS 197.66</strain>
    </source>
</reference>
<dbReference type="AlphaFoldDB" id="A0A8H8S2T9"/>
<accession>A0A8H8S2T9</accession>
<feature type="compositionally biased region" description="Acidic residues" evidence="1">
    <location>
        <begin position="133"/>
        <end position="154"/>
    </location>
</feature>
<evidence type="ECO:0000313" key="3">
    <source>
        <dbReference type="Proteomes" id="UP000462212"/>
    </source>
</evidence>
<dbReference type="InterPro" id="IPR037738">
    <property type="entry name" value="Ecm13-like"/>
</dbReference>
<proteinExistence type="predicted"/>
<feature type="compositionally biased region" description="Acidic residues" evidence="1">
    <location>
        <begin position="85"/>
        <end position="96"/>
    </location>
</feature>
<organism evidence="2 3">
    <name type="scientific">Lachnellula subtilissima</name>
    <dbReference type="NCBI Taxonomy" id="602034"/>
    <lineage>
        <taxon>Eukaryota</taxon>
        <taxon>Fungi</taxon>
        <taxon>Dikarya</taxon>
        <taxon>Ascomycota</taxon>
        <taxon>Pezizomycotina</taxon>
        <taxon>Leotiomycetes</taxon>
        <taxon>Helotiales</taxon>
        <taxon>Lachnaceae</taxon>
        <taxon>Lachnellula</taxon>
    </lineage>
</organism>
<dbReference type="EMBL" id="QGMJ01000007">
    <property type="protein sequence ID" value="TVY45735.1"/>
    <property type="molecule type" value="Genomic_DNA"/>
</dbReference>